<dbReference type="PANTHER" id="PTHR35813">
    <property type="entry name" value="INNER MEMBRANE PROTEIN YBAN"/>
    <property type="match status" value="1"/>
</dbReference>
<evidence type="ECO:0000313" key="3">
    <source>
        <dbReference type="Proteomes" id="UP000024284"/>
    </source>
</evidence>
<keyword evidence="1" id="KW-0812">Transmembrane</keyword>
<accession>A0A086PFF4</accession>
<dbReference type="AlphaFoldDB" id="A0A086PFF4"/>
<dbReference type="PATRIC" id="fig|1219045.3.peg.378"/>
<feature type="transmembrane region" description="Helical" evidence="1">
    <location>
        <begin position="72"/>
        <end position="90"/>
    </location>
</feature>
<name>A0A086PFF4_SPHHM</name>
<dbReference type="Pfam" id="PF04304">
    <property type="entry name" value="DUF454"/>
    <property type="match status" value="1"/>
</dbReference>
<keyword evidence="3" id="KW-1185">Reference proteome</keyword>
<dbReference type="PIRSF" id="PIRSF016789">
    <property type="entry name" value="DUF454"/>
    <property type="match status" value="1"/>
</dbReference>
<gene>
    <name evidence="2" type="ORF">BV98_000374</name>
</gene>
<sequence>MRRTLYLSGGFIALALGAVGIFLPLLPTVPFMILAAFCFARSSPALEARLLDHRHFGPHIRRWREQGAISRRGKRAALLAFGFSAMLAVLLAPFPWMLIPLAAALIGGTWIWGRPEGGA</sequence>
<evidence type="ECO:0008006" key="4">
    <source>
        <dbReference type="Google" id="ProtNLM"/>
    </source>
</evidence>
<dbReference type="STRING" id="76947.GCA_002080435_00644"/>
<protein>
    <recommendedName>
        <fullName evidence="4">Inner membrane protein ybaN</fullName>
    </recommendedName>
</protein>
<dbReference type="PANTHER" id="PTHR35813:SF1">
    <property type="entry name" value="INNER MEMBRANE PROTEIN YBAN"/>
    <property type="match status" value="1"/>
</dbReference>
<dbReference type="GO" id="GO:0005886">
    <property type="term" value="C:plasma membrane"/>
    <property type="evidence" value="ECO:0007669"/>
    <property type="project" value="TreeGrafter"/>
</dbReference>
<keyword evidence="1" id="KW-1133">Transmembrane helix</keyword>
<dbReference type="InterPro" id="IPR007401">
    <property type="entry name" value="DUF454"/>
</dbReference>
<comment type="caution">
    <text evidence="2">The sequence shown here is derived from an EMBL/GenBank/DDBJ whole genome shotgun (WGS) entry which is preliminary data.</text>
</comment>
<proteinExistence type="predicted"/>
<evidence type="ECO:0000256" key="1">
    <source>
        <dbReference type="SAM" id="Phobius"/>
    </source>
</evidence>
<dbReference type="RefSeq" id="WP_037462103.1">
    <property type="nucleotide sequence ID" value="NZ_BCZD01000001.1"/>
</dbReference>
<evidence type="ECO:0000313" key="2">
    <source>
        <dbReference type="EMBL" id="KFG92122.1"/>
    </source>
</evidence>
<reference evidence="2" key="1">
    <citation type="submission" date="2014-08" db="EMBL/GenBank/DDBJ databases">
        <title>Draft genome sequences of Sphingobium herbicidovorans.</title>
        <authorList>
            <person name="Gan H.M."/>
            <person name="Gan H.Y."/>
            <person name="Savka M.A."/>
        </authorList>
    </citation>
    <scope>NUCLEOTIDE SEQUENCE [LARGE SCALE GENOMIC DNA]</scope>
    <source>
        <strain evidence="2">NBRC 16415</strain>
    </source>
</reference>
<dbReference type="EMBL" id="JFZA02000001">
    <property type="protein sequence ID" value="KFG92122.1"/>
    <property type="molecule type" value="Genomic_DNA"/>
</dbReference>
<dbReference type="eggNOG" id="COG2832">
    <property type="taxonomic scope" value="Bacteria"/>
</dbReference>
<keyword evidence="1" id="KW-0472">Membrane</keyword>
<organism evidence="2 3">
    <name type="scientific">Sphingobium herbicidovorans (strain ATCC 700291 / DSM 11019 / CCUG 56400 / KCTC 2939 / LMG 18315 / NBRC 16415 / MH)</name>
    <name type="common">Sphingomonas herbicidovorans</name>
    <dbReference type="NCBI Taxonomy" id="1219045"/>
    <lineage>
        <taxon>Bacteria</taxon>
        <taxon>Pseudomonadati</taxon>
        <taxon>Pseudomonadota</taxon>
        <taxon>Alphaproteobacteria</taxon>
        <taxon>Sphingomonadales</taxon>
        <taxon>Sphingomonadaceae</taxon>
        <taxon>Sphingobium</taxon>
    </lineage>
</organism>
<dbReference type="OrthoDB" id="9816293at2"/>
<dbReference type="Proteomes" id="UP000024284">
    <property type="component" value="Unassembled WGS sequence"/>
</dbReference>